<protein>
    <submittedName>
        <fullName evidence="2">Uncharacterized protein</fullName>
    </submittedName>
</protein>
<evidence type="ECO:0000313" key="2">
    <source>
        <dbReference type="EMBL" id="SES23295.1"/>
    </source>
</evidence>
<dbReference type="EMBL" id="FOHB01000004">
    <property type="protein sequence ID" value="SES23295.1"/>
    <property type="molecule type" value="Genomic_DNA"/>
</dbReference>
<organism evidence="2 3">
    <name type="scientific">Pedococcus cremeus</name>
    <dbReference type="NCBI Taxonomy" id="587636"/>
    <lineage>
        <taxon>Bacteria</taxon>
        <taxon>Bacillati</taxon>
        <taxon>Actinomycetota</taxon>
        <taxon>Actinomycetes</taxon>
        <taxon>Micrococcales</taxon>
        <taxon>Intrasporangiaceae</taxon>
        <taxon>Pedococcus</taxon>
    </lineage>
</organism>
<evidence type="ECO:0000256" key="1">
    <source>
        <dbReference type="SAM" id="MobiDB-lite"/>
    </source>
</evidence>
<accession>A0A1H9VNP3</accession>
<feature type="region of interest" description="Disordered" evidence="1">
    <location>
        <begin position="63"/>
        <end position="84"/>
    </location>
</feature>
<dbReference type="RefSeq" id="WP_091758534.1">
    <property type="nucleotide sequence ID" value="NZ_FOHB01000004.1"/>
</dbReference>
<gene>
    <name evidence="2" type="ORF">SAMN05216199_2465</name>
</gene>
<reference evidence="3" key="1">
    <citation type="submission" date="2016-10" db="EMBL/GenBank/DDBJ databases">
        <authorList>
            <person name="Varghese N."/>
            <person name="Submissions S."/>
        </authorList>
    </citation>
    <scope>NUCLEOTIDE SEQUENCE [LARGE SCALE GENOMIC DNA]</scope>
    <source>
        <strain evidence="3">CGMCC 1.6963</strain>
    </source>
</reference>
<dbReference type="AlphaFoldDB" id="A0A1H9VNP3"/>
<name>A0A1H9VNP3_9MICO</name>
<dbReference type="Proteomes" id="UP000199019">
    <property type="component" value="Unassembled WGS sequence"/>
</dbReference>
<dbReference type="STRING" id="587636.SAMN05216199_2465"/>
<keyword evidence="3" id="KW-1185">Reference proteome</keyword>
<sequence length="152" mass="17254">MSSQEASSRSAVVALARTSLSYAHAVIEEAEREHGDLRMAQAFGILLALHAADLGDALRELAGPEPLPGKKRLDNNPYTDPLDGRYGDMDAWRRTLSDDELREHCRYWNWSRENQVHPHGRWWCSKALSASQRELARRGLDPQSWRDGTESE</sequence>
<evidence type="ECO:0000313" key="3">
    <source>
        <dbReference type="Proteomes" id="UP000199019"/>
    </source>
</evidence>
<proteinExistence type="predicted"/>